<evidence type="ECO:0000313" key="3">
    <source>
        <dbReference type="Proteomes" id="UP000663829"/>
    </source>
</evidence>
<proteinExistence type="predicted"/>
<evidence type="ECO:0000313" key="1">
    <source>
        <dbReference type="EMBL" id="CAF1288711.1"/>
    </source>
</evidence>
<accession>A0A815CUP5</accession>
<sequence length="314" mass="36194">MNDEEFFDLSALPDDISLLKGADFFSLVENLLGELYKNILKVQNIDSVFLFLNINNIFEIFDYDPPDLIDLKSKCYLQNPNGDTLLKPGIQRGFECLTKLFRKKFEHVQTQDTTNSDISPHSLTDIIESHPILQSLVRFYQSQNGDQAETQFLSSLINNVTNNLSNYSSKSRYRYNDFIKNFSLCLYVLDGKPAYEFVRQNLPSAIPTLTTMQTMITSNENSIVEGNFRFQQLQKFLQPYHQKFVFAVGDYTGVVRKLNYCAKTNSFIDFASPLLNGTPIPSYFQTDDFDQLQTWFTLTEKANLLNIHRVQPVP</sequence>
<organism evidence="1 3">
    <name type="scientific">Didymodactylos carnosus</name>
    <dbReference type="NCBI Taxonomy" id="1234261"/>
    <lineage>
        <taxon>Eukaryota</taxon>
        <taxon>Metazoa</taxon>
        <taxon>Spiralia</taxon>
        <taxon>Gnathifera</taxon>
        <taxon>Rotifera</taxon>
        <taxon>Eurotatoria</taxon>
        <taxon>Bdelloidea</taxon>
        <taxon>Philodinida</taxon>
        <taxon>Philodinidae</taxon>
        <taxon>Didymodactylos</taxon>
    </lineage>
</organism>
<evidence type="ECO:0000313" key="2">
    <source>
        <dbReference type="EMBL" id="CAF4092561.1"/>
    </source>
</evidence>
<dbReference type="Proteomes" id="UP000681722">
    <property type="component" value="Unassembled WGS sequence"/>
</dbReference>
<dbReference type="AlphaFoldDB" id="A0A815CUP5"/>
<keyword evidence="3" id="KW-1185">Reference proteome</keyword>
<comment type="caution">
    <text evidence="1">The sequence shown here is derived from an EMBL/GenBank/DDBJ whole genome shotgun (WGS) entry which is preliminary data.</text>
</comment>
<name>A0A815CUP5_9BILA</name>
<dbReference type="EMBL" id="CAJNOQ010011950">
    <property type="protein sequence ID" value="CAF1288711.1"/>
    <property type="molecule type" value="Genomic_DNA"/>
</dbReference>
<dbReference type="Proteomes" id="UP000663829">
    <property type="component" value="Unassembled WGS sequence"/>
</dbReference>
<reference evidence="1" key="1">
    <citation type="submission" date="2021-02" db="EMBL/GenBank/DDBJ databases">
        <authorList>
            <person name="Nowell W R."/>
        </authorList>
    </citation>
    <scope>NUCLEOTIDE SEQUENCE</scope>
</reference>
<gene>
    <name evidence="1" type="ORF">GPM918_LOCUS27924</name>
    <name evidence="2" type="ORF">SRO942_LOCUS28342</name>
</gene>
<dbReference type="EMBL" id="CAJOBC010031560">
    <property type="protein sequence ID" value="CAF4092561.1"/>
    <property type="molecule type" value="Genomic_DNA"/>
</dbReference>
<protein>
    <submittedName>
        <fullName evidence="1">Uncharacterized protein</fullName>
    </submittedName>
</protein>